<evidence type="ECO:0000256" key="3">
    <source>
        <dbReference type="PIRSR" id="PIRSR606225-1"/>
    </source>
</evidence>
<evidence type="ECO:0000256" key="2">
    <source>
        <dbReference type="ARBA" id="ARBA00023235"/>
    </source>
</evidence>
<sequence length="489" mass="52807">MAGRSPPLLLPTAVYRAVLFLWLLEGLVSGFFVGTLRVSLPRAKHVAQHGSADFGQRGGAAAPAVSMPVLVGQRRCNAGSAALAAARDVAPEEEVEEEIAFNTEMLTVEEGEGGKRLDSFLGARMPEQSRSYFGGLCQLGMVLVGGKTAKKSVKVEEGQEVEVRFIISPELSLQGEDIPLDILYEDDEIIAVSKPAGMVVHPAPGSWNGTFVNALVFHLEKSGADGNGLGVAEAAFQSVPDGEHNPSLRPGIVHRLDKGTTGVLLAAKNPTMQAKLAELFAQRRISKSYLAVCVGNPGKAATIDVPIGRHPRDRQRMVAVPTIQPNIRSRRALSVVTTVAFDGKLSVAEVSIETGRTHQIRVHLQHRRTPVLGDEVYGNNDWNRRLRQSTGLTRPLLHARSLEFKHPNTGEVVSLAAPLPSDVEAVVRRIYPQVEDEHPEWLQDTTATGDDERNSSSVEGGSADEDTDSSAAARSDVDVPEELREYRIS</sequence>
<dbReference type="SUPFAM" id="SSF55174">
    <property type="entry name" value="Alpha-L RNA-binding motif"/>
    <property type="match status" value="1"/>
</dbReference>
<dbReference type="InterPro" id="IPR006224">
    <property type="entry name" value="PsdUridine_synth_RluA-like_CS"/>
</dbReference>
<dbReference type="InParanoid" id="D8LFM8"/>
<feature type="transmembrane region" description="Helical" evidence="7">
    <location>
        <begin position="13"/>
        <end position="34"/>
    </location>
</feature>
<comment type="similarity">
    <text evidence="1 5">Belongs to the pseudouridine synthase RluA family.</text>
</comment>
<dbReference type="GO" id="GO:0009982">
    <property type="term" value="F:pseudouridine synthase activity"/>
    <property type="evidence" value="ECO:0007669"/>
    <property type="project" value="InterPro"/>
</dbReference>
<feature type="region of interest" description="Disordered" evidence="6">
    <location>
        <begin position="437"/>
        <end position="489"/>
    </location>
</feature>
<dbReference type="Pfam" id="PF00849">
    <property type="entry name" value="PseudoU_synth_2"/>
    <property type="match status" value="1"/>
</dbReference>
<accession>D8LFM8</accession>
<dbReference type="OrthoDB" id="418349at2759"/>
<keyword evidence="2 5" id="KW-0413">Isomerase</keyword>
<dbReference type="Gene3D" id="3.30.2350.10">
    <property type="entry name" value="Pseudouridine synthase"/>
    <property type="match status" value="1"/>
</dbReference>
<dbReference type="Gene3D" id="3.10.290.10">
    <property type="entry name" value="RNA-binding S4 domain"/>
    <property type="match status" value="1"/>
</dbReference>
<dbReference type="Proteomes" id="UP000002630">
    <property type="component" value="Unassembled WGS sequence"/>
</dbReference>
<evidence type="ECO:0000313" key="9">
    <source>
        <dbReference type="EMBL" id="CBN79948.1"/>
    </source>
</evidence>
<feature type="domain" description="Pseudouridine synthase RsuA/RluA-like" evidence="8">
    <location>
        <begin position="189"/>
        <end position="366"/>
    </location>
</feature>
<dbReference type="PANTHER" id="PTHR21600">
    <property type="entry name" value="MITOCHONDRIAL RNA PSEUDOURIDINE SYNTHASE"/>
    <property type="match status" value="1"/>
</dbReference>
<dbReference type="STRING" id="2880.D8LFM8"/>
<comment type="catalytic activity">
    <reaction evidence="5">
        <text>a uridine in RNA = a pseudouridine in RNA</text>
        <dbReference type="Rhea" id="RHEA:48348"/>
        <dbReference type="Rhea" id="RHEA-COMP:12068"/>
        <dbReference type="Rhea" id="RHEA-COMP:12069"/>
        <dbReference type="ChEBI" id="CHEBI:65314"/>
        <dbReference type="ChEBI" id="CHEBI:65315"/>
    </reaction>
</comment>
<keyword evidence="10" id="KW-1185">Reference proteome</keyword>
<dbReference type="InterPro" id="IPR020103">
    <property type="entry name" value="PsdUridine_synth_cat_dom_sf"/>
</dbReference>
<evidence type="ECO:0000259" key="8">
    <source>
        <dbReference type="Pfam" id="PF00849"/>
    </source>
</evidence>
<dbReference type="InterPro" id="IPR036986">
    <property type="entry name" value="S4_RNA-bd_sf"/>
</dbReference>
<comment type="function">
    <text evidence="5">Responsible for synthesis of pseudouridine from uracil.</text>
</comment>
<evidence type="ECO:0000313" key="10">
    <source>
        <dbReference type="Proteomes" id="UP000002630"/>
    </source>
</evidence>
<dbReference type="PROSITE" id="PS50889">
    <property type="entry name" value="S4"/>
    <property type="match status" value="1"/>
</dbReference>
<feature type="active site" evidence="3">
    <location>
        <position position="257"/>
    </location>
</feature>
<gene>
    <name evidence="9" type="primary">RluD</name>
    <name evidence="9" type="ORF">Esi_0015_0151</name>
</gene>
<dbReference type="InterPro" id="IPR006225">
    <property type="entry name" value="PsdUridine_synth_RluC/D"/>
</dbReference>
<evidence type="ECO:0000256" key="6">
    <source>
        <dbReference type="SAM" id="MobiDB-lite"/>
    </source>
</evidence>
<dbReference type="AlphaFoldDB" id="D8LFM8"/>
<dbReference type="EC" id="5.4.99.-" evidence="5"/>
<dbReference type="InterPro" id="IPR006145">
    <property type="entry name" value="PsdUridine_synth_RsuA/RluA"/>
</dbReference>
<evidence type="ECO:0000256" key="1">
    <source>
        <dbReference type="ARBA" id="ARBA00010876"/>
    </source>
</evidence>
<dbReference type="GO" id="GO:0003723">
    <property type="term" value="F:RNA binding"/>
    <property type="evidence" value="ECO:0007669"/>
    <property type="project" value="UniProtKB-KW"/>
</dbReference>
<evidence type="ECO:0000256" key="4">
    <source>
        <dbReference type="PROSITE-ProRule" id="PRU00182"/>
    </source>
</evidence>
<dbReference type="CDD" id="cd02869">
    <property type="entry name" value="PseudoU_synth_RluA_like"/>
    <property type="match status" value="1"/>
</dbReference>
<dbReference type="SUPFAM" id="SSF55120">
    <property type="entry name" value="Pseudouridine synthase"/>
    <property type="match status" value="1"/>
</dbReference>
<organism evidence="9 10">
    <name type="scientific">Ectocarpus siliculosus</name>
    <name type="common">Brown alga</name>
    <name type="synonym">Conferva siliculosa</name>
    <dbReference type="NCBI Taxonomy" id="2880"/>
    <lineage>
        <taxon>Eukaryota</taxon>
        <taxon>Sar</taxon>
        <taxon>Stramenopiles</taxon>
        <taxon>Ochrophyta</taxon>
        <taxon>PX clade</taxon>
        <taxon>Phaeophyceae</taxon>
        <taxon>Ectocarpales</taxon>
        <taxon>Ectocarpaceae</taxon>
        <taxon>Ectocarpus</taxon>
    </lineage>
</organism>
<evidence type="ECO:0000256" key="7">
    <source>
        <dbReference type="SAM" id="Phobius"/>
    </source>
</evidence>
<keyword evidence="4" id="KW-0694">RNA-binding</keyword>
<dbReference type="PROSITE" id="PS01129">
    <property type="entry name" value="PSI_RLU"/>
    <property type="match status" value="1"/>
</dbReference>
<dbReference type="eggNOG" id="KOG1919">
    <property type="taxonomic scope" value="Eukaryota"/>
</dbReference>
<dbReference type="PANTHER" id="PTHR21600:SF44">
    <property type="entry name" value="RIBOSOMAL LARGE SUBUNIT PSEUDOURIDINE SYNTHASE D"/>
    <property type="match status" value="1"/>
</dbReference>
<keyword evidence="7" id="KW-1133">Transmembrane helix</keyword>
<dbReference type="EMBL" id="FN649760">
    <property type="protein sequence ID" value="CBN79948.1"/>
    <property type="molecule type" value="Genomic_DNA"/>
</dbReference>
<reference evidence="9 10" key="1">
    <citation type="journal article" date="2010" name="Nature">
        <title>The Ectocarpus genome and the independent evolution of multicellularity in brown algae.</title>
        <authorList>
            <person name="Cock J.M."/>
            <person name="Sterck L."/>
            <person name="Rouze P."/>
            <person name="Scornet D."/>
            <person name="Allen A.E."/>
            <person name="Amoutzias G."/>
            <person name="Anthouard V."/>
            <person name="Artiguenave F."/>
            <person name="Aury J.M."/>
            <person name="Badger J.H."/>
            <person name="Beszteri B."/>
            <person name="Billiau K."/>
            <person name="Bonnet E."/>
            <person name="Bothwell J.H."/>
            <person name="Bowler C."/>
            <person name="Boyen C."/>
            <person name="Brownlee C."/>
            <person name="Carrano C.J."/>
            <person name="Charrier B."/>
            <person name="Cho G.Y."/>
            <person name="Coelho S.M."/>
            <person name="Collen J."/>
            <person name="Corre E."/>
            <person name="Da Silva C."/>
            <person name="Delage L."/>
            <person name="Delaroque N."/>
            <person name="Dittami S.M."/>
            <person name="Doulbeau S."/>
            <person name="Elias M."/>
            <person name="Farnham G."/>
            <person name="Gachon C.M."/>
            <person name="Gschloessl B."/>
            <person name="Heesch S."/>
            <person name="Jabbari K."/>
            <person name="Jubin C."/>
            <person name="Kawai H."/>
            <person name="Kimura K."/>
            <person name="Kloareg B."/>
            <person name="Kupper F.C."/>
            <person name="Lang D."/>
            <person name="Le Bail A."/>
            <person name="Leblanc C."/>
            <person name="Lerouge P."/>
            <person name="Lohr M."/>
            <person name="Lopez P.J."/>
            <person name="Martens C."/>
            <person name="Maumus F."/>
            <person name="Michel G."/>
            <person name="Miranda-Saavedra D."/>
            <person name="Morales J."/>
            <person name="Moreau H."/>
            <person name="Motomura T."/>
            <person name="Nagasato C."/>
            <person name="Napoli C.A."/>
            <person name="Nelson D.R."/>
            <person name="Nyvall-Collen P."/>
            <person name="Peters A.F."/>
            <person name="Pommier C."/>
            <person name="Potin P."/>
            <person name="Poulain J."/>
            <person name="Quesneville H."/>
            <person name="Read B."/>
            <person name="Rensing S.A."/>
            <person name="Ritter A."/>
            <person name="Rousvoal S."/>
            <person name="Samanta M."/>
            <person name="Samson G."/>
            <person name="Schroeder D.C."/>
            <person name="Segurens B."/>
            <person name="Strittmatter M."/>
            <person name="Tonon T."/>
            <person name="Tregear J.W."/>
            <person name="Valentin K."/>
            <person name="von Dassow P."/>
            <person name="Yamagishi T."/>
            <person name="Van de Peer Y."/>
            <person name="Wincker P."/>
        </authorList>
    </citation>
    <scope>NUCLEOTIDE SEQUENCE [LARGE SCALE GENOMIC DNA]</scope>
    <source>
        <strain evidence="10">Ec32 / CCAP1310/4</strain>
    </source>
</reference>
<evidence type="ECO:0000256" key="5">
    <source>
        <dbReference type="RuleBase" id="RU362028"/>
    </source>
</evidence>
<protein>
    <recommendedName>
        <fullName evidence="5">Pseudouridine synthase</fullName>
        <ecNumber evidence="5">5.4.99.-</ecNumber>
    </recommendedName>
</protein>
<name>D8LFM8_ECTSI</name>
<dbReference type="NCBIfam" id="TIGR00005">
    <property type="entry name" value="rluA_subfam"/>
    <property type="match status" value="1"/>
</dbReference>
<keyword evidence="7" id="KW-0472">Membrane</keyword>
<feature type="compositionally biased region" description="Basic and acidic residues" evidence="6">
    <location>
        <begin position="475"/>
        <end position="489"/>
    </location>
</feature>
<keyword evidence="7" id="KW-0812">Transmembrane</keyword>
<dbReference type="InterPro" id="IPR050188">
    <property type="entry name" value="RluA_PseudoU_synthase"/>
</dbReference>
<dbReference type="GO" id="GO:0000455">
    <property type="term" value="P:enzyme-directed rRNA pseudouridine synthesis"/>
    <property type="evidence" value="ECO:0007669"/>
    <property type="project" value="TreeGrafter"/>
</dbReference>
<proteinExistence type="inferred from homology"/>